<dbReference type="OrthoDB" id="17972at10239"/>
<evidence type="ECO:0000313" key="1">
    <source>
        <dbReference type="EMBL" id="AKA61755.1"/>
    </source>
</evidence>
<dbReference type="Proteomes" id="UP000033006">
    <property type="component" value="Segment"/>
</dbReference>
<evidence type="ECO:0000313" key="2">
    <source>
        <dbReference type="Proteomes" id="UP000033006"/>
    </source>
</evidence>
<organism evidence="1 2">
    <name type="scientific">Streptomyces phage TP1604</name>
    <dbReference type="NCBI Taxonomy" id="1636184"/>
    <lineage>
        <taxon>Viruses</taxon>
        <taxon>Duplodnaviria</taxon>
        <taxon>Heunggongvirae</taxon>
        <taxon>Uroviricota</taxon>
        <taxon>Caudoviricetes</taxon>
        <taxon>Woodruffvirus</taxon>
        <taxon>Woodruffvirus TP1604</taxon>
    </lineage>
</organism>
<dbReference type="KEGG" id="vg:26627269"/>
<reference evidence="1 2" key="1">
    <citation type="submission" date="2015-03" db="EMBL/GenBank/DDBJ databases">
        <authorList>
            <person name="Phan H."/>
            <person name="Ton P."/>
            <person name="Bernal J.T."/>
            <person name="Kanani-Hendijani T.A."/>
            <person name="Munguia J."/>
            <person name="Olumba F.C."/>
            <person name="Orozco S."/>
            <person name="Gibbs Z.A."/>
            <person name="Donegan-Quick R."/>
            <person name="Visi D.K."/>
            <person name="Allen M.S."/>
            <person name="Hughes L.E."/>
            <person name="Bradley K.W."/>
            <person name="Asai D.J."/>
            <person name="Bowman C.A."/>
            <person name="Russell D.A."/>
            <person name="Pope W.H."/>
            <person name="Jacobs-Sera D."/>
            <person name="Hendrix R.W."/>
            <person name="Hatfull G.F."/>
        </authorList>
    </citation>
    <scope>NUCLEOTIDE SEQUENCE [LARGE SCALE GENOMIC DNA]</scope>
</reference>
<keyword evidence="2" id="KW-1185">Reference proteome</keyword>
<proteinExistence type="predicted"/>
<gene>
    <name evidence="1" type="ORF">SEA_TP1604_17</name>
</gene>
<protein>
    <submittedName>
        <fullName evidence="1">Head-to-tail adaptor</fullName>
    </submittedName>
</protein>
<dbReference type="RefSeq" id="YP_009200132.1">
    <property type="nucleotide sequence ID" value="NC_028818.1"/>
</dbReference>
<name>A0A0E3JTL2_9CAUD</name>
<accession>A0A0E3JTL2</accession>
<dbReference type="GeneID" id="26627269"/>
<sequence>MPLASGLCSLDGWELDPDCLNIPPDTPPETIEKWRQVAAELLFTLTGSRFGPSCPVTVRPCLKRCFDGFRSFLFQGQPVQSTGGWVPYMRGGLMYNASLCGCTSDCHCGPELCQVFLPGPVYDIVSVDVDGEVVDPATYGILDGKFLVRSSATPEDAAGGTCWPSCQDMSLVPGNPNTFTVVYRTGIPLPAMGVAALSELAAHYIRGCAGCGCGATAQKNLSRLSRQGVDLQFVDAQQVLSEGRTGLPLVDQFIHAVNPSKLPRQMRVLSPDSPKPPRIWYSGTGI</sequence>
<dbReference type="EMBL" id="KP876466">
    <property type="protein sequence ID" value="AKA61755.1"/>
    <property type="molecule type" value="Genomic_DNA"/>
</dbReference>